<evidence type="ECO:0000256" key="13">
    <source>
        <dbReference type="RuleBase" id="RU004013"/>
    </source>
</evidence>
<dbReference type="GO" id="GO:0006241">
    <property type="term" value="P:CTP biosynthetic process"/>
    <property type="evidence" value="ECO:0007669"/>
    <property type="project" value="InterPro"/>
</dbReference>
<reference evidence="15" key="1">
    <citation type="submission" date="2022-07" db="EMBL/GenBank/DDBJ databases">
        <title>Phylogenomic reconstructions and comparative analyses of Kickxellomycotina fungi.</title>
        <authorList>
            <person name="Reynolds N.K."/>
            <person name="Stajich J.E."/>
            <person name="Barry K."/>
            <person name="Grigoriev I.V."/>
            <person name="Crous P."/>
            <person name="Smith M.E."/>
        </authorList>
    </citation>
    <scope>NUCLEOTIDE SEQUENCE</scope>
    <source>
        <strain evidence="15">NBRC 105414</strain>
    </source>
</reference>
<evidence type="ECO:0000256" key="6">
    <source>
        <dbReference type="ARBA" id="ARBA00022741"/>
    </source>
</evidence>
<dbReference type="PROSITE" id="PS51374">
    <property type="entry name" value="NDPK_LIKE"/>
    <property type="match status" value="1"/>
</dbReference>
<dbReference type="Proteomes" id="UP001140217">
    <property type="component" value="Unassembled WGS sequence"/>
</dbReference>
<feature type="binding site" evidence="11">
    <location>
        <position position="24"/>
    </location>
    <ligand>
        <name>ATP</name>
        <dbReference type="ChEBI" id="CHEBI:30616"/>
    </ligand>
</feature>
<keyword evidence="16" id="KW-1185">Reference proteome</keyword>
<dbReference type="GO" id="GO:0046872">
    <property type="term" value="F:metal ion binding"/>
    <property type="evidence" value="ECO:0007669"/>
    <property type="project" value="UniProtKB-KW"/>
</dbReference>
<keyword evidence="7 13" id="KW-0418">Kinase</keyword>
<evidence type="ECO:0000256" key="8">
    <source>
        <dbReference type="ARBA" id="ARBA00022840"/>
    </source>
</evidence>
<evidence type="ECO:0000256" key="10">
    <source>
        <dbReference type="ARBA" id="ARBA00023080"/>
    </source>
</evidence>
<accession>A0A9W8LKQ9</accession>
<dbReference type="SUPFAM" id="SSF54919">
    <property type="entry name" value="Nucleoside diphosphate kinase, NDK"/>
    <property type="match status" value="1"/>
</dbReference>
<dbReference type="InterPro" id="IPR023005">
    <property type="entry name" value="Nucleoside_diP_kinase_AS"/>
</dbReference>
<keyword evidence="4 13" id="KW-0808">Transferase</keyword>
<evidence type="ECO:0000256" key="5">
    <source>
        <dbReference type="ARBA" id="ARBA00022723"/>
    </source>
</evidence>
<evidence type="ECO:0000256" key="2">
    <source>
        <dbReference type="ARBA" id="ARBA00017632"/>
    </source>
</evidence>
<evidence type="ECO:0000256" key="7">
    <source>
        <dbReference type="ARBA" id="ARBA00022777"/>
    </source>
</evidence>
<keyword evidence="5" id="KW-0479">Metal-binding</keyword>
<dbReference type="AlphaFoldDB" id="A0A9W8LKQ9"/>
<evidence type="ECO:0000256" key="11">
    <source>
        <dbReference type="PROSITE-ProRule" id="PRU00706"/>
    </source>
</evidence>
<feature type="binding site" evidence="11">
    <location>
        <position position="74"/>
    </location>
    <ligand>
        <name>ATP</name>
        <dbReference type="ChEBI" id="CHEBI:30616"/>
    </ligand>
</feature>
<evidence type="ECO:0000256" key="12">
    <source>
        <dbReference type="RuleBase" id="RU004011"/>
    </source>
</evidence>
<evidence type="ECO:0000256" key="9">
    <source>
        <dbReference type="ARBA" id="ARBA00022842"/>
    </source>
</evidence>
<keyword evidence="6 13" id="KW-0547">Nucleotide-binding</keyword>
<dbReference type="Pfam" id="PF00334">
    <property type="entry name" value="NDK"/>
    <property type="match status" value="1"/>
</dbReference>
<sequence length="152" mass="16485">MCAAGAPAWRQGAGAVEATLALLKPDLLADARRVQAVEWEIRERHGLAVAGRAELMWTRAQATAFYAEHHGRPFQGRLVGYMASGPLIALALAGPRAIARWRAAMGATRPAVERANATASLRARFGLTDTRNSFHGSDSPDTARRELDFTYE</sequence>
<dbReference type="InterPro" id="IPR001564">
    <property type="entry name" value="Nucleoside_diP_kinase"/>
</dbReference>
<proteinExistence type="inferred from homology"/>
<dbReference type="GO" id="GO:0005524">
    <property type="term" value="F:ATP binding"/>
    <property type="evidence" value="ECO:0007669"/>
    <property type="project" value="UniProtKB-KW"/>
</dbReference>
<dbReference type="GO" id="GO:0006228">
    <property type="term" value="P:UTP biosynthetic process"/>
    <property type="evidence" value="ECO:0007669"/>
    <property type="project" value="InterPro"/>
</dbReference>
<comment type="similarity">
    <text evidence="1 11 12">Belongs to the NDK family.</text>
</comment>
<feature type="binding site" evidence="11">
    <location>
        <position position="102"/>
    </location>
    <ligand>
        <name>ATP</name>
        <dbReference type="ChEBI" id="CHEBI:30616"/>
    </ligand>
</feature>
<dbReference type="Gene3D" id="3.30.70.141">
    <property type="entry name" value="Nucleoside diphosphate kinase-like domain"/>
    <property type="match status" value="1"/>
</dbReference>
<feature type="domain" description="Nucleoside diphosphate kinase-like" evidence="14">
    <location>
        <begin position="16"/>
        <end position="152"/>
    </location>
</feature>
<dbReference type="SMART" id="SM00562">
    <property type="entry name" value="NDK"/>
    <property type="match status" value="1"/>
</dbReference>
<dbReference type="InterPro" id="IPR036850">
    <property type="entry name" value="NDK-like_dom_sf"/>
</dbReference>
<evidence type="ECO:0000256" key="1">
    <source>
        <dbReference type="ARBA" id="ARBA00008142"/>
    </source>
</evidence>
<keyword evidence="3" id="KW-0963">Cytoplasm</keyword>
<dbReference type="EC" id="2.7.4.6" evidence="13"/>
<dbReference type="GO" id="GO:0004550">
    <property type="term" value="F:nucleoside diphosphate kinase activity"/>
    <property type="evidence" value="ECO:0007669"/>
    <property type="project" value="UniProtKB-EC"/>
</dbReference>
<protein>
    <recommendedName>
        <fullName evidence="2 13">Nucleoside diphosphate kinase</fullName>
        <ecNumber evidence="13">2.7.4.6</ecNumber>
    </recommendedName>
</protein>
<evidence type="ECO:0000256" key="3">
    <source>
        <dbReference type="ARBA" id="ARBA00022490"/>
    </source>
</evidence>
<dbReference type="EMBL" id="JANBUL010000058">
    <property type="protein sequence ID" value="KAJ2782958.1"/>
    <property type="molecule type" value="Genomic_DNA"/>
</dbReference>
<evidence type="ECO:0000256" key="4">
    <source>
        <dbReference type="ARBA" id="ARBA00022679"/>
    </source>
</evidence>
<evidence type="ECO:0000313" key="16">
    <source>
        <dbReference type="Proteomes" id="UP001140217"/>
    </source>
</evidence>
<keyword evidence="9" id="KW-0460">Magnesium</keyword>
<comment type="catalytic activity">
    <reaction evidence="13">
        <text>a 2'-deoxyribonucleoside 5'-diphosphate + ATP = a 2'-deoxyribonucleoside 5'-triphosphate + ADP</text>
        <dbReference type="Rhea" id="RHEA:44640"/>
        <dbReference type="ChEBI" id="CHEBI:30616"/>
        <dbReference type="ChEBI" id="CHEBI:61560"/>
        <dbReference type="ChEBI" id="CHEBI:73316"/>
        <dbReference type="ChEBI" id="CHEBI:456216"/>
        <dbReference type="EC" id="2.7.4.6"/>
    </reaction>
</comment>
<dbReference type="PANTHER" id="PTHR46161">
    <property type="entry name" value="NUCLEOSIDE DIPHOSPHATE KINASE"/>
    <property type="match status" value="1"/>
</dbReference>
<dbReference type="PRINTS" id="PR01243">
    <property type="entry name" value="NUCDPKINASE"/>
</dbReference>
<comment type="caution">
    <text evidence="15">The sequence shown here is derived from an EMBL/GenBank/DDBJ whole genome shotgun (WGS) entry which is preliminary data.</text>
</comment>
<feature type="binding site" evidence="11">
    <location>
        <position position="132"/>
    </location>
    <ligand>
        <name>ATP</name>
        <dbReference type="ChEBI" id="CHEBI:30616"/>
    </ligand>
</feature>
<dbReference type="PROSITE" id="PS00469">
    <property type="entry name" value="NDPK"/>
    <property type="match status" value="1"/>
</dbReference>
<feature type="binding site" evidence="11">
    <location>
        <position position="108"/>
    </location>
    <ligand>
        <name>ATP</name>
        <dbReference type="ChEBI" id="CHEBI:30616"/>
    </ligand>
</feature>
<evidence type="ECO:0000313" key="15">
    <source>
        <dbReference type="EMBL" id="KAJ2782958.1"/>
    </source>
</evidence>
<organism evidence="15 16">
    <name type="scientific">Coemansia javaensis</name>
    <dbReference type="NCBI Taxonomy" id="2761396"/>
    <lineage>
        <taxon>Eukaryota</taxon>
        <taxon>Fungi</taxon>
        <taxon>Fungi incertae sedis</taxon>
        <taxon>Zoopagomycota</taxon>
        <taxon>Kickxellomycotina</taxon>
        <taxon>Kickxellomycetes</taxon>
        <taxon>Kickxellales</taxon>
        <taxon>Kickxellaceae</taxon>
        <taxon>Coemansia</taxon>
    </lineage>
</organism>
<name>A0A9W8LKQ9_9FUNG</name>
<dbReference type="InterPro" id="IPR034907">
    <property type="entry name" value="NDK-like_dom"/>
</dbReference>
<dbReference type="OrthoDB" id="2162449at2759"/>
<dbReference type="GO" id="GO:0006183">
    <property type="term" value="P:GTP biosynthetic process"/>
    <property type="evidence" value="ECO:0007669"/>
    <property type="project" value="InterPro"/>
</dbReference>
<dbReference type="PANTHER" id="PTHR46161:SF3">
    <property type="entry name" value="NUCLEOSIDE DIPHOSPHATE KINASE DDB_G0292928-RELATED"/>
    <property type="match status" value="1"/>
</dbReference>
<keyword evidence="8 13" id="KW-0067">ATP-binding</keyword>
<gene>
    <name evidence="15" type="ORF">H4R18_001974</name>
</gene>
<keyword evidence="10" id="KW-0546">Nucleotide metabolism</keyword>
<feature type="binding site" evidence="11">
    <location>
        <position position="122"/>
    </location>
    <ligand>
        <name>ATP</name>
        <dbReference type="ChEBI" id="CHEBI:30616"/>
    </ligand>
</feature>
<feature type="active site" description="Pros-phosphohistidine intermediate" evidence="11">
    <location>
        <position position="135"/>
    </location>
</feature>
<evidence type="ECO:0000259" key="14">
    <source>
        <dbReference type="SMART" id="SM00562"/>
    </source>
</evidence>